<gene>
    <name evidence="9" type="primary">cbiL</name>
    <name evidence="9" type="ORF">CLOACE_08600</name>
</gene>
<keyword evidence="6" id="KW-0949">S-adenosyl-L-methionine</keyword>
<comment type="pathway">
    <text evidence="1">Cofactor biosynthesis; adenosylcobalamin biosynthesis.</text>
</comment>
<name>A0A1E8EZZ3_9CLOT</name>
<dbReference type="NCBIfam" id="NF004058">
    <property type="entry name" value="PRK05576.1-1"/>
    <property type="match status" value="1"/>
</dbReference>
<evidence type="ECO:0000256" key="5">
    <source>
        <dbReference type="ARBA" id="ARBA00022679"/>
    </source>
</evidence>
<dbReference type="Gene3D" id="3.30.950.10">
    <property type="entry name" value="Methyltransferase, Cobalt-precorrin-4 Transmethylase, Domain 2"/>
    <property type="match status" value="1"/>
</dbReference>
<dbReference type="InterPro" id="IPR014776">
    <property type="entry name" value="4pyrrole_Mease_sub2"/>
</dbReference>
<dbReference type="Gene3D" id="3.40.1010.10">
    <property type="entry name" value="Cobalt-precorrin-4 Transmethylase, Domain 1"/>
    <property type="match status" value="1"/>
</dbReference>
<dbReference type="PATRIC" id="fig|1121290.3.peg.872"/>
<feature type="domain" description="Tetrapyrrole methylase" evidence="8">
    <location>
        <begin position="6"/>
        <end position="207"/>
    </location>
</feature>
<dbReference type="InterPro" id="IPR014777">
    <property type="entry name" value="4pyrrole_Mease_sub1"/>
</dbReference>
<keyword evidence="10" id="KW-1185">Reference proteome</keyword>
<dbReference type="InterPro" id="IPR006364">
    <property type="entry name" value="CobI/CbiL/CobIJ_dom"/>
</dbReference>
<dbReference type="EMBL" id="LZFO01000009">
    <property type="protein sequence ID" value="OFI06705.1"/>
    <property type="molecule type" value="Genomic_DNA"/>
</dbReference>
<keyword evidence="5 9" id="KW-0808">Transferase</keyword>
<dbReference type="GO" id="GO:0032259">
    <property type="term" value="P:methylation"/>
    <property type="evidence" value="ECO:0007669"/>
    <property type="project" value="UniProtKB-KW"/>
</dbReference>
<comment type="catalytic activity">
    <reaction evidence="7">
        <text>Co-precorrin-2 + S-adenosyl-L-methionine = Co-precorrin-3 + S-adenosyl-L-homocysteine + H(+)</text>
        <dbReference type="Rhea" id="RHEA:17997"/>
        <dbReference type="ChEBI" id="CHEBI:15378"/>
        <dbReference type="ChEBI" id="CHEBI:57856"/>
        <dbReference type="ChEBI" id="CHEBI:59789"/>
        <dbReference type="ChEBI" id="CHEBI:60053"/>
        <dbReference type="ChEBI" id="CHEBI:60060"/>
        <dbReference type="EC" id="2.1.1.151"/>
    </reaction>
</comment>
<dbReference type="PIRSF" id="PIRSF036427">
    <property type="entry name" value="Precrrn-2_mtase"/>
    <property type="match status" value="1"/>
</dbReference>
<dbReference type="GO" id="GO:0030788">
    <property type="term" value="F:precorrin-2 C20-methyltransferase activity"/>
    <property type="evidence" value="ECO:0007669"/>
    <property type="project" value="InterPro"/>
</dbReference>
<dbReference type="Proteomes" id="UP000175744">
    <property type="component" value="Unassembled WGS sequence"/>
</dbReference>
<dbReference type="InterPro" id="IPR000878">
    <property type="entry name" value="4pyrrol_Mease"/>
</dbReference>
<proteinExistence type="inferred from homology"/>
<dbReference type="STRING" id="1121290.CLAOCE_08600"/>
<dbReference type="SUPFAM" id="SSF53790">
    <property type="entry name" value="Tetrapyrrole methylase"/>
    <property type="match status" value="1"/>
</dbReference>
<dbReference type="GO" id="GO:0043781">
    <property type="term" value="F:cobalt-factor II C20-methyltransferase activity"/>
    <property type="evidence" value="ECO:0007669"/>
    <property type="project" value="UniProtKB-EC"/>
</dbReference>
<dbReference type="UniPathway" id="UPA00148"/>
<evidence type="ECO:0000256" key="2">
    <source>
        <dbReference type="ARBA" id="ARBA00005879"/>
    </source>
</evidence>
<dbReference type="RefSeq" id="WP_070109811.1">
    <property type="nucleotide sequence ID" value="NZ_LZFO01000009.1"/>
</dbReference>
<sequence length="227" mass="25457">MKKLGTFYGIGVGPGGDEELLTLKAVKAIENSSVIIAPAARKGGDSIALDTAKNFIKEGSEIRVLHFPMERGKWEDKVYNNFKLIEEKLLEGKNVAFLTIGDPLLYSTFIYILNHINEEGYETKVIPGINSFCAAASLSQTPLVLGDESLLILPASKIDELRDEKFVVIMKLGGKEEEVLNVLDEKGYKYVYVSKAYREGEQILRHREEIIKNRNYMSLIIAEKEVN</sequence>
<dbReference type="NCBIfam" id="TIGR01467">
    <property type="entry name" value="cobI_cbiL"/>
    <property type="match status" value="1"/>
</dbReference>
<dbReference type="PANTHER" id="PTHR43467:SF2">
    <property type="entry name" value="COBALT-PRECORRIN-2 C(20)-METHYLTRANSFERASE"/>
    <property type="match status" value="1"/>
</dbReference>
<evidence type="ECO:0000256" key="7">
    <source>
        <dbReference type="PIRNR" id="PIRNR036427"/>
    </source>
</evidence>
<dbReference type="Pfam" id="PF00590">
    <property type="entry name" value="TP_methylase"/>
    <property type="match status" value="1"/>
</dbReference>
<evidence type="ECO:0000256" key="1">
    <source>
        <dbReference type="ARBA" id="ARBA00004953"/>
    </source>
</evidence>
<dbReference type="GO" id="GO:0009236">
    <property type="term" value="P:cobalamin biosynthetic process"/>
    <property type="evidence" value="ECO:0007669"/>
    <property type="project" value="UniProtKB-UniRule"/>
</dbReference>
<accession>A0A1E8EZZ3</accession>
<reference evidence="9 10" key="1">
    <citation type="submission" date="2016-06" db="EMBL/GenBank/DDBJ databases">
        <title>Genome sequence of Clostridium acetireducens DSM 10703.</title>
        <authorList>
            <person name="Poehlein A."/>
            <person name="Fluechter S."/>
            <person name="Duerre P."/>
            <person name="Daniel R."/>
        </authorList>
    </citation>
    <scope>NUCLEOTIDE SEQUENCE [LARGE SCALE GENOMIC DNA]</scope>
    <source>
        <strain evidence="9 10">DSM 10703</strain>
    </source>
</reference>
<protein>
    <recommendedName>
        <fullName evidence="7">Cobalt-precorrin-2 C(20)-methyltransferase</fullName>
        <ecNumber evidence="7">2.1.1.151</ecNumber>
    </recommendedName>
</protein>
<comment type="caution">
    <text evidence="9">The sequence shown here is derived from an EMBL/GenBank/DDBJ whole genome shotgun (WGS) entry which is preliminary data.</text>
</comment>
<comment type="subunit">
    <text evidence="7">Homodimer.</text>
</comment>
<dbReference type="AlphaFoldDB" id="A0A1E8EZZ3"/>
<keyword evidence="4 9" id="KW-0489">Methyltransferase</keyword>
<evidence type="ECO:0000313" key="10">
    <source>
        <dbReference type="Proteomes" id="UP000175744"/>
    </source>
</evidence>
<dbReference type="EC" id="2.1.1.151" evidence="7"/>
<comment type="similarity">
    <text evidence="2 7">Belongs to the precorrin methyltransferase family.</text>
</comment>
<evidence type="ECO:0000256" key="3">
    <source>
        <dbReference type="ARBA" id="ARBA00022573"/>
    </source>
</evidence>
<evidence type="ECO:0000256" key="4">
    <source>
        <dbReference type="ARBA" id="ARBA00022603"/>
    </source>
</evidence>
<evidence type="ECO:0000259" key="8">
    <source>
        <dbReference type="Pfam" id="PF00590"/>
    </source>
</evidence>
<evidence type="ECO:0000313" key="9">
    <source>
        <dbReference type="EMBL" id="OFI06705.1"/>
    </source>
</evidence>
<comment type="function">
    <text evidence="7">Methylates cobalt-precorrin-2 at the C-20 position to produce cobalt-precorrin-3A in the anaerobic cobalamin biosynthesis pathway.</text>
</comment>
<dbReference type="CDD" id="cd11645">
    <property type="entry name" value="Precorrin_2_C20_MT"/>
    <property type="match status" value="1"/>
</dbReference>
<dbReference type="InterPro" id="IPR012382">
    <property type="entry name" value="CobI/CbiL"/>
</dbReference>
<evidence type="ECO:0000256" key="6">
    <source>
        <dbReference type="ARBA" id="ARBA00022691"/>
    </source>
</evidence>
<dbReference type="InterPro" id="IPR035996">
    <property type="entry name" value="4pyrrol_Methylase_sf"/>
</dbReference>
<dbReference type="PANTHER" id="PTHR43467">
    <property type="entry name" value="COBALT-PRECORRIN-2 C(20)-METHYLTRANSFERASE"/>
    <property type="match status" value="1"/>
</dbReference>
<keyword evidence="3" id="KW-0169">Cobalamin biosynthesis</keyword>
<dbReference type="OrthoDB" id="9804789at2"/>
<organism evidence="9 10">
    <name type="scientific">Clostridium acetireducens DSM 10703</name>
    <dbReference type="NCBI Taxonomy" id="1121290"/>
    <lineage>
        <taxon>Bacteria</taxon>
        <taxon>Bacillati</taxon>
        <taxon>Bacillota</taxon>
        <taxon>Clostridia</taxon>
        <taxon>Eubacteriales</taxon>
        <taxon>Clostridiaceae</taxon>
        <taxon>Clostridium</taxon>
    </lineage>
</organism>